<organism evidence="1 2">
    <name type="scientific">Lupinus luteus</name>
    <name type="common">European yellow lupine</name>
    <dbReference type="NCBI Taxonomy" id="3873"/>
    <lineage>
        <taxon>Eukaryota</taxon>
        <taxon>Viridiplantae</taxon>
        <taxon>Streptophyta</taxon>
        <taxon>Embryophyta</taxon>
        <taxon>Tracheophyta</taxon>
        <taxon>Spermatophyta</taxon>
        <taxon>Magnoliopsida</taxon>
        <taxon>eudicotyledons</taxon>
        <taxon>Gunneridae</taxon>
        <taxon>Pentapetalae</taxon>
        <taxon>rosids</taxon>
        <taxon>fabids</taxon>
        <taxon>Fabales</taxon>
        <taxon>Fabaceae</taxon>
        <taxon>Papilionoideae</taxon>
        <taxon>50 kb inversion clade</taxon>
        <taxon>genistoids sensu lato</taxon>
        <taxon>core genistoids</taxon>
        <taxon>Genisteae</taxon>
        <taxon>Lupinus</taxon>
    </lineage>
</organism>
<dbReference type="AlphaFoldDB" id="A0AAV1VR68"/>
<accession>A0AAV1VR68</accession>
<keyword evidence="2" id="KW-1185">Reference proteome</keyword>
<dbReference type="EMBL" id="CAXHTB010000001">
    <property type="protein sequence ID" value="CAL0299479.1"/>
    <property type="molecule type" value="Genomic_DNA"/>
</dbReference>
<comment type="caution">
    <text evidence="1">The sequence shown here is derived from an EMBL/GenBank/DDBJ whole genome shotgun (WGS) entry which is preliminary data.</text>
</comment>
<evidence type="ECO:0000313" key="2">
    <source>
        <dbReference type="Proteomes" id="UP001497480"/>
    </source>
</evidence>
<gene>
    <name evidence="1" type="ORF">LLUT_LOCUS539</name>
</gene>
<sequence length="83" mass="9288">MENGLHIDIFKPAKPPSKVLDTYHFAKLGYLARLAKQLASSRQTTLTLALVVLTCDNATIMRHHLLSSLLSRYENKGLVILLN</sequence>
<proteinExistence type="predicted"/>
<name>A0AAV1VR68_LUPLU</name>
<reference evidence="1 2" key="1">
    <citation type="submission" date="2024-03" db="EMBL/GenBank/DDBJ databases">
        <authorList>
            <person name="Martinez-Hernandez J."/>
        </authorList>
    </citation>
    <scope>NUCLEOTIDE SEQUENCE [LARGE SCALE GENOMIC DNA]</scope>
</reference>
<dbReference type="Proteomes" id="UP001497480">
    <property type="component" value="Unassembled WGS sequence"/>
</dbReference>
<evidence type="ECO:0000313" key="1">
    <source>
        <dbReference type="EMBL" id="CAL0299479.1"/>
    </source>
</evidence>
<protein>
    <submittedName>
        <fullName evidence="1">Uncharacterized protein</fullName>
    </submittedName>
</protein>